<name>A0ABU0BQ09_9HYPH</name>
<feature type="transmembrane region" description="Helical" evidence="8">
    <location>
        <begin position="193"/>
        <end position="213"/>
    </location>
</feature>
<reference evidence="9 10" key="1">
    <citation type="submission" date="2023-07" db="EMBL/GenBank/DDBJ databases">
        <title>Genomic Encyclopedia of Type Strains, Phase IV (KMG-IV): sequencing the most valuable type-strain genomes for metagenomic binning, comparative biology and taxonomic classification.</title>
        <authorList>
            <person name="Goeker M."/>
        </authorList>
    </citation>
    <scope>NUCLEOTIDE SEQUENCE [LARGE SCALE GENOMIC DNA]</scope>
    <source>
        <strain evidence="9 10">DSM 1112</strain>
    </source>
</reference>
<keyword evidence="10" id="KW-1185">Reference proteome</keyword>
<evidence type="ECO:0000256" key="4">
    <source>
        <dbReference type="ARBA" id="ARBA00022475"/>
    </source>
</evidence>
<evidence type="ECO:0000256" key="8">
    <source>
        <dbReference type="SAM" id="Phobius"/>
    </source>
</evidence>
<evidence type="ECO:0000256" key="2">
    <source>
        <dbReference type="ARBA" id="ARBA00010145"/>
    </source>
</evidence>
<dbReference type="InterPro" id="IPR004776">
    <property type="entry name" value="Mem_transp_PIN-like"/>
</dbReference>
<dbReference type="EMBL" id="JAUSVF010000001">
    <property type="protein sequence ID" value="MDQ0320328.1"/>
    <property type="molecule type" value="Genomic_DNA"/>
</dbReference>
<organism evidence="9 10">
    <name type="scientific">Pararhizobium capsulatum DSM 1112</name>
    <dbReference type="NCBI Taxonomy" id="1121113"/>
    <lineage>
        <taxon>Bacteria</taxon>
        <taxon>Pseudomonadati</taxon>
        <taxon>Pseudomonadota</taxon>
        <taxon>Alphaproteobacteria</taxon>
        <taxon>Hyphomicrobiales</taxon>
        <taxon>Rhizobiaceae</taxon>
        <taxon>Rhizobium/Agrobacterium group</taxon>
        <taxon>Pararhizobium</taxon>
    </lineage>
</organism>
<feature type="transmembrane region" description="Helical" evidence="8">
    <location>
        <begin position="67"/>
        <end position="87"/>
    </location>
</feature>
<feature type="transmembrane region" description="Helical" evidence="8">
    <location>
        <begin position="127"/>
        <end position="152"/>
    </location>
</feature>
<evidence type="ECO:0000256" key="5">
    <source>
        <dbReference type="ARBA" id="ARBA00022692"/>
    </source>
</evidence>
<keyword evidence="5 8" id="KW-0812">Transmembrane</keyword>
<dbReference type="Gene3D" id="1.20.1530.20">
    <property type="match status" value="1"/>
</dbReference>
<evidence type="ECO:0000313" key="9">
    <source>
        <dbReference type="EMBL" id="MDQ0320328.1"/>
    </source>
</evidence>
<evidence type="ECO:0000256" key="6">
    <source>
        <dbReference type="ARBA" id="ARBA00022989"/>
    </source>
</evidence>
<dbReference type="InterPro" id="IPR038770">
    <property type="entry name" value="Na+/solute_symporter_sf"/>
</dbReference>
<keyword evidence="3" id="KW-0813">Transport</keyword>
<dbReference type="PANTHER" id="PTHR36838">
    <property type="entry name" value="AUXIN EFFLUX CARRIER FAMILY PROTEIN"/>
    <property type="match status" value="1"/>
</dbReference>
<keyword evidence="4" id="KW-1003">Cell membrane</keyword>
<keyword evidence="7 8" id="KW-0472">Membrane</keyword>
<evidence type="ECO:0000313" key="10">
    <source>
        <dbReference type="Proteomes" id="UP001230207"/>
    </source>
</evidence>
<dbReference type="Proteomes" id="UP001230207">
    <property type="component" value="Unassembled WGS sequence"/>
</dbReference>
<gene>
    <name evidence="9" type="ORF">QO002_002466</name>
</gene>
<feature type="transmembrane region" description="Helical" evidence="8">
    <location>
        <begin position="253"/>
        <end position="273"/>
    </location>
</feature>
<feature type="transmembrane region" description="Helical" evidence="8">
    <location>
        <begin position="225"/>
        <end position="247"/>
    </location>
</feature>
<accession>A0ABU0BQ09</accession>
<comment type="caution">
    <text evidence="9">The sequence shown here is derived from an EMBL/GenBank/DDBJ whole genome shotgun (WGS) entry which is preliminary data.</text>
</comment>
<feature type="transmembrane region" description="Helical" evidence="8">
    <location>
        <begin position="38"/>
        <end position="55"/>
    </location>
</feature>
<dbReference type="PANTHER" id="PTHR36838:SF4">
    <property type="entry name" value="AUXIN EFFLUX CARRIER FAMILY PROTEIN"/>
    <property type="match status" value="1"/>
</dbReference>
<comment type="subcellular location">
    <subcellularLocation>
        <location evidence="1">Cell membrane</location>
        <topology evidence="1">Multi-pass membrane protein</topology>
    </subcellularLocation>
</comment>
<protein>
    <submittedName>
        <fullName evidence="9">Permease</fullName>
    </submittedName>
</protein>
<sequence>MTVIFESILPIFLLVFLGVCLKRYRRIDLSLWEGLEQLGYFVLFPALLFSTLATADFSGMRTDSTAVATIGSITLMSACLLGLWPIMRQRGVSAATFTSVFQTATRWNGFMALAIAQKLYGPIGLTLTALVMTLIIIPINLYNVGVLVWFNGGPRGLRFFTIKIITNPLIVASVAGIVLNLFGGAVYAPVMTAIEMLAAASLSLGLVMVGAGLKVSDALKPRPVAVIAVFLKLIAMPIFMVSASYLLGMRGPSLSVIALGASVPTAMNGYLLAKQMGGDAPLYAAVATIQTVVSFFTIPLVLVIADYVAGG</sequence>
<evidence type="ECO:0000256" key="7">
    <source>
        <dbReference type="ARBA" id="ARBA00023136"/>
    </source>
</evidence>
<evidence type="ECO:0000256" key="1">
    <source>
        <dbReference type="ARBA" id="ARBA00004651"/>
    </source>
</evidence>
<dbReference type="RefSeq" id="WP_307229992.1">
    <property type="nucleotide sequence ID" value="NZ_JAUSVF010000001.1"/>
</dbReference>
<keyword evidence="6 8" id="KW-1133">Transmembrane helix</keyword>
<comment type="similarity">
    <text evidence="2">Belongs to the auxin efflux carrier (TC 2.A.69) family.</text>
</comment>
<dbReference type="Pfam" id="PF03547">
    <property type="entry name" value="Mem_trans"/>
    <property type="match status" value="1"/>
</dbReference>
<feature type="transmembrane region" description="Helical" evidence="8">
    <location>
        <begin position="280"/>
        <end position="305"/>
    </location>
</feature>
<evidence type="ECO:0000256" key="3">
    <source>
        <dbReference type="ARBA" id="ARBA00022448"/>
    </source>
</evidence>
<feature type="transmembrane region" description="Helical" evidence="8">
    <location>
        <begin position="164"/>
        <end position="187"/>
    </location>
</feature>
<proteinExistence type="inferred from homology"/>